<dbReference type="InterPro" id="IPR032675">
    <property type="entry name" value="LRR_dom_sf"/>
</dbReference>
<sequence>MKDLSSPLRTPFALSNALNTPTASRVNHYFVDSHHQDDSVSRFDEIVARKLNEGQHHESDDHRNGSESYVDRLPNEILSLIFESGYFQFEGEREPDTAFRSLALQISQRFRQLVLHTPSLWSVIHLSPGNISRELAQLPTCLARSKEYPLEIQLRAFWNTDLTESVMDKLRTHSTRWRRLSIVAINDHILSFLQDTPAPRLEHLNISFYSHHQRTALPPAIFQGYLPLLSSVYLRNIDVDGLDFAFQGLSTLEIRGYGTWPTFSKLKETLNGSSLQRLVLHVKPKIAMQQIFDGVSEGIHDLQILLPELRTIEVYTSEWLTSGISALIRLFACPKLEDLFVRESTGSLTEAPGRTILHHSKITSNPASPIIGSTQPSPLHATLPYRLLLRSANLQFATRALSVATVSTLEIHKVYWPRHDITRDVFTSLNHLRHLLIYEHRATEALFRIFGSRDQTSQDLSLISRFNIPSLETLAIEFSNGGRMPPNNDAIQFIRLFSLPSLKSLHLKTLDLPQWKNITDAFRQHTAEYPALASLTLTNISDIIPTNPHDPFYTNIVDAFPRLSQLSLDGVSSNAFIQQLLPSPSAGLVSEITHDDIPTPLPNLRTLSIRNDRNVGTPLIHRTIIARKNMGVPLSTLYVDSHFGRNVESFEWIREHVQVGQAASEFF</sequence>
<name>A0A0C3CIV8_HEBCY</name>
<dbReference type="Gene3D" id="3.80.10.10">
    <property type="entry name" value="Ribonuclease Inhibitor"/>
    <property type="match status" value="2"/>
</dbReference>
<organism evidence="1 2">
    <name type="scientific">Hebeloma cylindrosporum</name>
    <dbReference type="NCBI Taxonomy" id="76867"/>
    <lineage>
        <taxon>Eukaryota</taxon>
        <taxon>Fungi</taxon>
        <taxon>Dikarya</taxon>
        <taxon>Basidiomycota</taxon>
        <taxon>Agaricomycotina</taxon>
        <taxon>Agaricomycetes</taxon>
        <taxon>Agaricomycetidae</taxon>
        <taxon>Agaricales</taxon>
        <taxon>Agaricineae</taxon>
        <taxon>Hymenogastraceae</taxon>
        <taxon>Hebeloma</taxon>
    </lineage>
</organism>
<reference evidence="1 2" key="1">
    <citation type="submission" date="2014-04" db="EMBL/GenBank/DDBJ databases">
        <authorList>
            <consortium name="DOE Joint Genome Institute"/>
            <person name="Kuo A."/>
            <person name="Gay G."/>
            <person name="Dore J."/>
            <person name="Kohler A."/>
            <person name="Nagy L.G."/>
            <person name="Floudas D."/>
            <person name="Copeland A."/>
            <person name="Barry K.W."/>
            <person name="Cichocki N."/>
            <person name="Veneault-Fourrey C."/>
            <person name="LaButti K."/>
            <person name="Lindquist E.A."/>
            <person name="Lipzen A."/>
            <person name="Lundell T."/>
            <person name="Morin E."/>
            <person name="Murat C."/>
            <person name="Sun H."/>
            <person name="Tunlid A."/>
            <person name="Henrissat B."/>
            <person name="Grigoriev I.V."/>
            <person name="Hibbett D.S."/>
            <person name="Martin F."/>
            <person name="Nordberg H.P."/>
            <person name="Cantor M.N."/>
            <person name="Hua S.X."/>
        </authorList>
    </citation>
    <scope>NUCLEOTIDE SEQUENCE [LARGE SCALE GENOMIC DNA]</scope>
    <source>
        <strain evidence="2">h7</strain>
    </source>
</reference>
<dbReference type="SUPFAM" id="SSF52047">
    <property type="entry name" value="RNI-like"/>
    <property type="match status" value="1"/>
</dbReference>
<dbReference type="Proteomes" id="UP000053424">
    <property type="component" value="Unassembled WGS sequence"/>
</dbReference>
<keyword evidence="2" id="KW-1185">Reference proteome</keyword>
<protein>
    <submittedName>
        <fullName evidence="1">Uncharacterized protein</fullName>
    </submittedName>
</protein>
<dbReference type="OrthoDB" id="3155440at2759"/>
<evidence type="ECO:0000313" key="1">
    <source>
        <dbReference type="EMBL" id="KIM44089.1"/>
    </source>
</evidence>
<proteinExistence type="predicted"/>
<accession>A0A0C3CIV8</accession>
<dbReference type="HOGENOM" id="CLU_014531_0_0_1"/>
<evidence type="ECO:0000313" key="2">
    <source>
        <dbReference type="Proteomes" id="UP000053424"/>
    </source>
</evidence>
<dbReference type="AlphaFoldDB" id="A0A0C3CIV8"/>
<gene>
    <name evidence="1" type="ORF">M413DRAFT_443143</name>
</gene>
<dbReference type="STRING" id="686832.A0A0C3CIV8"/>
<dbReference type="EMBL" id="KN831774">
    <property type="protein sequence ID" value="KIM44089.1"/>
    <property type="molecule type" value="Genomic_DNA"/>
</dbReference>
<reference evidence="2" key="2">
    <citation type="submission" date="2015-01" db="EMBL/GenBank/DDBJ databases">
        <title>Evolutionary Origins and Diversification of the Mycorrhizal Mutualists.</title>
        <authorList>
            <consortium name="DOE Joint Genome Institute"/>
            <consortium name="Mycorrhizal Genomics Consortium"/>
            <person name="Kohler A."/>
            <person name="Kuo A."/>
            <person name="Nagy L.G."/>
            <person name="Floudas D."/>
            <person name="Copeland A."/>
            <person name="Barry K.W."/>
            <person name="Cichocki N."/>
            <person name="Veneault-Fourrey C."/>
            <person name="LaButti K."/>
            <person name="Lindquist E.A."/>
            <person name="Lipzen A."/>
            <person name="Lundell T."/>
            <person name="Morin E."/>
            <person name="Murat C."/>
            <person name="Riley R."/>
            <person name="Ohm R."/>
            <person name="Sun H."/>
            <person name="Tunlid A."/>
            <person name="Henrissat B."/>
            <person name="Grigoriev I.V."/>
            <person name="Hibbett D.S."/>
            <person name="Martin F."/>
        </authorList>
    </citation>
    <scope>NUCLEOTIDE SEQUENCE [LARGE SCALE GENOMIC DNA]</scope>
    <source>
        <strain evidence="2">h7</strain>
    </source>
</reference>